<evidence type="ECO:0000256" key="7">
    <source>
        <dbReference type="SAM" id="Phobius"/>
    </source>
</evidence>
<proteinExistence type="inferred from homology"/>
<dbReference type="PANTHER" id="PTHR47760:SF1">
    <property type="entry name" value="G-PROTEIN COUPLED RECEPTORS FAMILY 1 PROFILE DOMAIN-CONTAINING PROTEIN"/>
    <property type="match status" value="1"/>
</dbReference>
<comment type="subcellular location">
    <subcellularLocation>
        <location evidence="1">Membrane</location>
    </subcellularLocation>
</comment>
<dbReference type="Gene3D" id="1.20.1070.10">
    <property type="entry name" value="Rhodopsin 7-helix transmembrane proteins"/>
    <property type="match status" value="1"/>
</dbReference>
<dbReference type="AlphaFoldDB" id="A0A834NR13"/>
<keyword evidence="5 7" id="KW-0472">Membrane</keyword>
<keyword evidence="3 7" id="KW-0812">Transmembrane</keyword>
<evidence type="ECO:0000313" key="9">
    <source>
        <dbReference type="EMBL" id="KAF7415968.1"/>
    </source>
</evidence>
<comment type="caution">
    <text evidence="9">The sequence shown here is derived from an EMBL/GenBank/DDBJ whole genome shotgun (WGS) entry which is preliminary data.</text>
</comment>
<feature type="transmembrane region" description="Helical" evidence="7">
    <location>
        <begin position="88"/>
        <end position="109"/>
    </location>
</feature>
<evidence type="ECO:0000256" key="4">
    <source>
        <dbReference type="ARBA" id="ARBA00022989"/>
    </source>
</evidence>
<feature type="domain" description="G-protein coupled receptors family 1 profile" evidence="8">
    <location>
        <begin position="1"/>
        <end position="163"/>
    </location>
</feature>
<evidence type="ECO:0000259" key="8">
    <source>
        <dbReference type="PROSITE" id="PS50262"/>
    </source>
</evidence>
<dbReference type="PANTHER" id="PTHR47760">
    <property type="entry name" value="G-PROTEIN COUPLED RECEPTOR B0563.6-LIKE PROTEIN-RELATED"/>
    <property type="match status" value="1"/>
</dbReference>
<dbReference type="GO" id="GO:0004930">
    <property type="term" value="F:G protein-coupled receptor activity"/>
    <property type="evidence" value="ECO:0007669"/>
    <property type="project" value="InterPro"/>
</dbReference>
<feature type="compositionally biased region" description="Low complexity" evidence="6">
    <location>
        <begin position="205"/>
        <end position="215"/>
    </location>
</feature>
<dbReference type="InterPro" id="IPR000276">
    <property type="entry name" value="GPCR_Rhodpsn"/>
</dbReference>
<dbReference type="EMBL" id="JACSDY010000011">
    <property type="protein sequence ID" value="KAF7415968.1"/>
    <property type="molecule type" value="Genomic_DNA"/>
</dbReference>
<evidence type="ECO:0000256" key="2">
    <source>
        <dbReference type="ARBA" id="ARBA00010663"/>
    </source>
</evidence>
<accession>A0A834NR13</accession>
<evidence type="ECO:0000256" key="6">
    <source>
        <dbReference type="SAM" id="MobiDB-lite"/>
    </source>
</evidence>
<evidence type="ECO:0000256" key="1">
    <source>
        <dbReference type="ARBA" id="ARBA00004370"/>
    </source>
</evidence>
<gene>
    <name evidence="9" type="ORF">H0235_012560</name>
</gene>
<dbReference type="Pfam" id="PF00001">
    <property type="entry name" value="7tm_1"/>
    <property type="match status" value="1"/>
</dbReference>
<keyword evidence="10" id="KW-1185">Reference proteome</keyword>
<dbReference type="Proteomes" id="UP000600918">
    <property type="component" value="Unassembled WGS sequence"/>
</dbReference>
<dbReference type="PROSITE" id="PS50262">
    <property type="entry name" value="G_PROTEIN_RECEP_F1_2"/>
    <property type="match status" value="1"/>
</dbReference>
<dbReference type="InterPro" id="IPR017452">
    <property type="entry name" value="GPCR_Rhodpsn_7TM"/>
</dbReference>
<feature type="transmembrane region" description="Helical" evidence="7">
    <location>
        <begin position="140"/>
        <end position="161"/>
    </location>
</feature>
<organism evidence="9 10">
    <name type="scientific">Vespula pensylvanica</name>
    <name type="common">Western yellow jacket</name>
    <name type="synonym">Wasp</name>
    <dbReference type="NCBI Taxonomy" id="30213"/>
    <lineage>
        <taxon>Eukaryota</taxon>
        <taxon>Metazoa</taxon>
        <taxon>Ecdysozoa</taxon>
        <taxon>Arthropoda</taxon>
        <taxon>Hexapoda</taxon>
        <taxon>Insecta</taxon>
        <taxon>Pterygota</taxon>
        <taxon>Neoptera</taxon>
        <taxon>Endopterygota</taxon>
        <taxon>Hymenoptera</taxon>
        <taxon>Apocrita</taxon>
        <taxon>Aculeata</taxon>
        <taxon>Vespoidea</taxon>
        <taxon>Vespidae</taxon>
        <taxon>Vespinae</taxon>
        <taxon>Vespula</taxon>
    </lineage>
</organism>
<protein>
    <recommendedName>
        <fullName evidence="8">G-protein coupled receptors family 1 profile domain-containing protein</fullName>
    </recommendedName>
</protein>
<comment type="similarity">
    <text evidence="2">Belongs to the G-protein coupled receptor 1 family.</text>
</comment>
<dbReference type="SUPFAM" id="SSF81321">
    <property type="entry name" value="Family A G protein-coupled receptor-like"/>
    <property type="match status" value="1"/>
</dbReference>
<feature type="region of interest" description="Disordered" evidence="6">
    <location>
        <begin position="189"/>
        <end position="215"/>
    </location>
</feature>
<keyword evidence="4 7" id="KW-1133">Transmembrane helix</keyword>
<dbReference type="GO" id="GO:0016020">
    <property type="term" value="C:membrane"/>
    <property type="evidence" value="ECO:0007669"/>
    <property type="project" value="UniProtKB-SubCell"/>
</dbReference>
<sequence length="227" mass="25778">MMLLALTVERYVSVCHPGQHTRPLCGPPHLTVALIPLATFLVYLPSVFRSEVTTCFLTSEGPLIYQKRENQSFLHSLFYQVYKVVLEIVFKIAPTILLAGFNLRIMVVYRRSCERRRRMTLSRTMSNDEDSRTFAEERRLILLLGSTSILFLVCVSPMVILNVTLSENNLKDFRNTLMRTLQWPWLKSGQGGRKVPMKRSPLARPTTTTTPPTTAVATPGHLARVSV</sequence>
<evidence type="ECO:0000313" key="10">
    <source>
        <dbReference type="Proteomes" id="UP000600918"/>
    </source>
</evidence>
<name>A0A834NR13_VESPE</name>
<evidence type="ECO:0000256" key="3">
    <source>
        <dbReference type="ARBA" id="ARBA00022692"/>
    </source>
</evidence>
<dbReference type="InterPro" id="IPR053093">
    <property type="entry name" value="GPCR-like"/>
</dbReference>
<reference evidence="9" key="1">
    <citation type="journal article" date="2020" name="G3 (Bethesda)">
        <title>High-Quality Assemblies for Three Invasive Social Wasps from the &lt;i&gt;Vespula&lt;/i&gt; Genus.</title>
        <authorList>
            <person name="Harrop T.W.R."/>
            <person name="Guhlin J."/>
            <person name="McLaughlin G.M."/>
            <person name="Permina E."/>
            <person name="Stockwell P."/>
            <person name="Gilligan J."/>
            <person name="Le Lec M.F."/>
            <person name="Gruber M.A.M."/>
            <person name="Quinn O."/>
            <person name="Lovegrove M."/>
            <person name="Duncan E.J."/>
            <person name="Remnant E.J."/>
            <person name="Van Eeckhoven J."/>
            <person name="Graham B."/>
            <person name="Knapp R.A."/>
            <person name="Langford K.W."/>
            <person name="Kronenberg Z."/>
            <person name="Press M.O."/>
            <person name="Eacker S.M."/>
            <person name="Wilson-Rankin E.E."/>
            <person name="Purcell J."/>
            <person name="Lester P.J."/>
            <person name="Dearden P.K."/>
        </authorList>
    </citation>
    <scope>NUCLEOTIDE SEQUENCE</scope>
    <source>
        <strain evidence="9">Volc-1</strain>
    </source>
</reference>
<evidence type="ECO:0000256" key="5">
    <source>
        <dbReference type="ARBA" id="ARBA00023136"/>
    </source>
</evidence>